<name>A0A1J3HC71_NOCCA</name>
<protein>
    <submittedName>
        <fullName evidence="1">Hypersensitive-induced response protein 1</fullName>
    </submittedName>
</protein>
<accession>A0A1J3HC71</accession>
<dbReference type="PANTHER" id="PTHR38382:SF1">
    <property type="entry name" value="RNA-BINDING PROTEIN"/>
    <property type="match status" value="1"/>
</dbReference>
<sequence>MKKPIPKIRVFGQRSIVPSFLNRTPIPVEDPSKKADKCASFSEFLDSKLNKSVLFKPNNIEILAQEGPRPFTSFVSSKDLSQFSHDSDGGLEKTMLQQFKPSETQISEEVSRDSTSKASLEPLDQATAEEIDYLTSCFTENEDIIVKDDKTSKKRKDPFEVIRASVPKLLLDDVFEQKNEIAKALKQVELFLITSL</sequence>
<dbReference type="EMBL" id="GEVL01012613">
    <property type="protein sequence ID" value="JAU64728.1"/>
    <property type="molecule type" value="Transcribed_RNA"/>
</dbReference>
<gene>
    <name evidence="1" type="ORF">LE_TR5380_c7_g1_i1_g.18530</name>
</gene>
<proteinExistence type="predicted"/>
<dbReference type="PANTHER" id="PTHR38382">
    <property type="entry name" value="RNA-BINDING PROTEIN"/>
    <property type="match status" value="1"/>
</dbReference>
<reference evidence="1" key="1">
    <citation type="submission" date="2016-07" db="EMBL/GenBank/DDBJ databases">
        <title>De novo transcriptome assembly of four accessions of the metal hyperaccumulator plant Noccaea caerulescens.</title>
        <authorList>
            <person name="Blande D."/>
            <person name="Halimaa P."/>
            <person name="Tervahauta A.I."/>
            <person name="Aarts M.G."/>
            <person name="Karenlampi S.O."/>
        </authorList>
    </citation>
    <scope>NUCLEOTIDE SEQUENCE</scope>
</reference>
<organism evidence="1">
    <name type="scientific">Noccaea caerulescens</name>
    <name type="common">Alpine penny-cress</name>
    <name type="synonym">Thlaspi caerulescens</name>
    <dbReference type="NCBI Taxonomy" id="107243"/>
    <lineage>
        <taxon>Eukaryota</taxon>
        <taxon>Viridiplantae</taxon>
        <taxon>Streptophyta</taxon>
        <taxon>Embryophyta</taxon>
        <taxon>Tracheophyta</taxon>
        <taxon>Spermatophyta</taxon>
        <taxon>Magnoliopsida</taxon>
        <taxon>eudicotyledons</taxon>
        <taxon>Gunneridae</taxon>
        <taxon>Pentapetalae</taxon>
        <taxon>rosids</taxon>
        <taxon>malvids</taxon>
        <taxon>Brassicales</taxon>
        <taxon>Brassicaceae</taxon>
        <taxon>Coluteocarpeae</taxon>
        <taxon>Noccaea</taxon>
    </lineage>
</organism>
<evidence type="ECO:0000313" key="1">
    <source>
        <dbReference type="EMBL" id="JAU64728.1"/>
    </source>
</evidence>
<dbReference type="AlphaFoldDB" id="A0A1J3HC71"/>